<evidence type="ECO:0000313" key="2">
    <source>
        <dbReference type="EMBL" id="RKQ88070.1"/>
    </source>
</evidence>
<dbReference type="OrthoDB" id="4721017at2"/>
<comment type="caution">
    <text evidence="2">The sequence shown here is derived from an EMBL/GenBank/DDBJ whole genome shotgun (WGS) entry which is preliminary data.</text>
</comment>
<dbReference type="RefSeq" id="WP_121257250.1">
    <property type="nucleotide sequence ID" value="NZ_RBIL01000002.1"/>
</dbReference>
<accession>A0A660L933</accession>
<gene>
    <name evidence="2" type="ORF">C8N24_6109</name>
</gene>
<evidence type="ECO:0000313" key="3">
    <source>
        <dbReference type="Proteomes" id="UP000278962"/>
    </source>
</evidence>
<dbReference type="Gene3D" id="3.40.30.10">
    <property type="entry name" value="Glutaredoxin"/>
    <property type="match status" value="1"/>
</dbReference>
<dbReference type="InterPro" id="IPR010296">
    <property type="entry name" value="DUF899_thioredox"/>
</dbReference>
<dbReference type="InterPro" id="IPR036249">
    <property type="entry name" value="Thioredoxin-like_sf"/>
</dbReference>
<reference evidence="2 3" key="1">
    <citation type="submission" date="2018-10" db="EMBL/GenBank/DDBJ databases">
        <title>Genomic Encyclopedia of Archaeal and Bacterial Type Strains, Phase II (KMG-II): from individual species to whole genera.</title>
        <authorList>
            <person name="Goeker M."/>
        </authorList>
    </citation>
    <scope>NUCLEOTIDE SEQUENCE [LARGE SCALE GENOMIC DNA]</scope>
    <source>
        <strain evidence="2 3">DSM 14954</strain>
    </source>
</reference>
<feature type="region of interest" description="Disordered" evidence="1">
    <location>
        <begin position="190"/>
        <end position="215"/>
    </location>
</feature>
<dbReference type="EMBL" id="RBIL01000002">
    <property type="protein sequence ID" value="RKQ88070.1"/>
    <property type="molecule type" value="Genomic_DNA"/>
</dbReference>
<dbReference type="AlphaFoldDB" id="A0A660L933"/>
<dbReference type="Pfam" id="PF05988">
    <property type="entry name" value="DUF899"/>
    <property type="match status" value="1"/>
</dbReference>
<keyword evidence="3" id="KW-1185">Reference proteome</keyword>
<name>A0A660L933_9ACTN</name>
<dbReference type="SUPFAM" id="SSF52833">
    <property type="entry name" value="Thioredoxin-like"/>
    <property type="match status" value="1"/>
</dbReference>
<dbReference type="Proteomes" id="UP000278962">
    <property type="component" value="Unassembled WGS sequence"/>
</dbReference>
<evidence type="ECO:0000256" key="1">
    <source>
        <dbReference type="SAM" id="MobiDB-lite"/>
    </source>
</evidence>
<sequence length="215" mass="24710">MALPEIVTEQAWRAANAALIEKEKAATRERDALAAERRRQPAMEFATDFAFEGPAGVVSFLDLFAGRPQLILYHFWFPEDGDACPGCTMFTDQVSELAHLNARDVTFALVSRAPQDRIAAYQARMGWEDIPWYTDTLAFQEACGTTEYFRLQVFLRDGDRAYLTYETTSRGVEALGSVWTFLDLTPYGRQEEWEDTPPGRPQSPPYQWWRRKDDY</sequence>
<protein>
    <submittedName>
        <fullName evidence="2">Putative dithiol-disulfide oxidoreductase (DUF899 family)</fullName>
    </submittedName>
</protein>
<organism evidence="2 3">
    <name type="scientific">Solirubrobacter pauli</name>
    <dbReference type="NCBI Taxonomy" id="166793"/>
    <lineage>
        <taxon>Bacteria</taxon>
        <taxon>Bacillati</taxon>
        <taxon>Actinomycetota</taxon>
        <taxon>Thermoleophilia</taxon>
        <taxon>Solirubrobacterales</taxon>
        <taxon>Solirubrobacteraceae</taxon>
        <taxon>Solirubrobacter</taxon>
    </lineage>
</organism>
<proteinExistence type="predicted"/>